<sequence length="68" mass="7474">MDDASFRVFDSGDGDVQGYVRPWRAKFCQDVGKCPYIVDRSRFGLTVGDAAVRADDCEINKGAADIRA</sequence>
<comment type="caution">
    <text evidence="1">The sequence shown here is derived from an EMBL/GenBank/DDBJ whole genome shotgun (WGS) entry which is preliminary data.</text>
</comment>
<gene>
    <name evidence="1" type="ORF">ANI02nite_22720</name>
</gene>
<evidence type="ECO:0000313" key="2">
    <source>
        <dbReference type="Proteomes" id="UP000321635"/>
    </source>
</evidence>
<organism evidence="1 2">
    <name type="scientific">Acetobacter nitrogenifigens DSM 23921 = NBRC 105050</name>
    <dbReference type="NCBI Taxonomy" id="1120919"/>
    <lineage>
        <taxon>Bacteria</taxon>
        <taxon>Pseudomonadati</taxon>
        <taxon>Pseudomonadota</taxon>
        <taxon>Alphaproteobacteria</taxon>
        <taxon>Acetobacterales</taxon>
        <taxon>Acetobacteraceae</taxon>
        <taxon>Acetobacter</taxon>
    </lineage>
</organism>
<name>A0A511XBQ1_9PROT</name>
<protein>
    <submittedName>
        <fullName evidence="1">Uncharacterized protein</fullName>
    </submittedName>
</protein>
<evidence type="ECO:0000313" key="1">
    <source>
        <dbReference type="EMBL" id="GEN60388.1"/>
    </source>
</evidence>
<dbReference type="AlphaFoldDB" id="A0A511XBQ1"/>
<dbReference type="Proteomes" id="UP000321635">
    <property type="component" value="Unassembled WGS sequence"/>
</dbReference>
<proteinExistence type="predicted"/>
<dbReference type="EMBL" id="BJYF01000017">
    <property type="protein sequence ID" value="GEN60388.1"/>
    <property type="molecule type" value="Genomic_DNA"/>
</dbReference>
<keyword evidence="2" id="KW-1185">Reference proteome</keyword>
<reference evidence="1 2" key="1">
    <citation type="submission" date="2019-07" db="EMBL/GenBank/DDBJ databases">
        <title>Whole genome shotgun sequence of Acetobacter nitrogenifigens NBRC 105050.</title>
        <authorList>
            <person name="Hosoyama A."/>
            <person name="Uohara A."/>
            <person name="Ohji S."/>
            <person name="Ichikawa N."/>
        </authorList>
    </citation>
    <scope>NUCLEOTIDE SEQUENCE [LARGE SCALE GENOMIC DNA]</scope>
    <source>
        <strain evidence="1 2">NBRC 105050</strain>
    </source>
</reference>
<accession>A0A511XBQ1</accession>